<protein>
    <recommendedName>
        <fullName evidence="2">DUF6194 domain-containing protein</fullName>
    </recommendedName>
</protein>
<dbReference type="Pfam" id="PF19694">
    <property type="entry name" value="DUF6194"/>
    <property type="match status" value="1"/>
</dbReference>
<evidence type="ECO:0000313" key="3">
    <source>
        <dbReference type="EMBL" id="GAA1392702.1"/>
    </source>
</evidence>
<proteinExistence type="predicted"/>
<sequence length="157" mass="17103">MRSDEIIAFLATFPGTRLIEANGDVFAVHDPDLDYERRPRQGWATLVHSDVNDAFSDLDRPGVFRLNIGLSAARFRELFGESAGHDPAALDVLFPHPVYASSRWVSVLNPDTTWPLVRELLVTAHGFASSRSSKTRGRTAPTVVPDATGAGEEDGDG</sequence>
<dbReference type="InterPro" id="IPR045676">
    <property type="entry name" value="DUF6194"/>
</dbReference>
<name>A0ABN1XXX1_9PSEU</name>
<dbReference type="Proteomes" id="UP001501414">
    <property type="component" value="Unassembled WGS sequence"/>
</dbReference>
<evidence type="ECO:0000256" key="1">
    <source>
        <dbReference type="SAM" id="MobiDB-lite"/>
    </source>
</evidence>
<reference evidence="3 4" key="1">
    <citation type="journal article" date="2019" name="Int. J. Syst. Evol. Microbiol.">
        <title>The Global Catalogue of Microorganisms (GCM) 10K type strain sequencing project: providing services to taxonomists for standard genome sequencing and annotation.</title>
        <authorList>
            <consortium name="The Broad Institute Genomics Platform"/>
            <consortium name="The Broad Institute Genome Sequencing Center for Infectious Disease"/>
            <person name="Wu L."/>
            <person name="Ma J."/>
        </authorList>
    </citation>
    <scope>NUCLEOTIDE SEQUENCE [LARGE SCALE GENOMIC DNA]</scope>
    <source>
        <strain evidence="3 4">JCM 11896</strain>
    </source>
</reference>
<dbReference type="RefSeq" id="WP_344024336.1">
    <property type="nucleotide sequence ID" value="NZ_BAAAJK010000018.1"/>
</dbReference>
<organism evidence="3 4">
    <name type="scientific">Pseudonocardia kongjuensis</name>
    <dbReference type="NCBI Taxonomy" id="102227"/>
    <lineage>
        <taxon>Bacteria</taxon>
        <taxon>Bacillati</taxon>
        <taxon>Actinomycetota</taxon>
        <taxon>Actinomycetes</taxon>
        <taxon>Pseudonocardiales</taxon>
        <taxon>Pseudonocardiaceae</taxon>
        <taxon>Pseudonocardia</taxon>
    </lineage>
</organism>
<dbReference type="EMBL" id="BAAAJK010000018">
    <property type="protein sequence ID" value="GAA1392702.1"/>
    <property type="molecule type" value="Genomic_DNA"/>
</dbReference>
<evidence type="ECO:0000313" key="4">
    <source>
        <dbReference type="Proteomes" id="UP001501414"/>
    </source>
</evidence>
<comment type="caution">
    <text evidence="3">The sequence shown here is derived from an EMBL/GenBank/DDBJ whole genome shotgun (WGS) entry which is preliminary data.</text>
</comment>
<gene>
    <name evidence="3" type="ORF">GCM10009613_38180</name>
</gene>
<feature type="region of interest" description="Disordered" evidence="1">
    <location>
        <begin position="131"/>
        <end position="157"/>
    </location>
</feature>
<keyword evidence="4" id="KW-1185">Reference proteome</keyword>
<accession>A0ABN1XXX1</accession>
<feature type="domain" description="DUF6194" evidence="2">
    <location>
        <begin position="1"/>
        <end position="135"/>
    </location>
</feature>
<evidence type="ECO:0000259" key="2">
    <source>
        <dbReference type="Pfam" id="PF19694"/>
    </source>
</evidence>